<dbReference type="InterPro" id="IPR011761">
    <property type="entry name" value="ATP-grasp"/>
</dbReference>
<dbReference type="PROSITE" id="PS50979">
    <property type="entry name" value="BC"/>
    <property type="match status" value="1"/>
</dbReference>
<evidence type="ECO:0000313" key="8">
    <source>
        <dbReference type="EMBL" id="MFC7669126.1"/>
    </source>
</evidence>
<protein>
    <submittedName>
        <fullName evidence="8">Biotin carboxylase N-terminal domain-containing protein</fullName>
    </submittedName>
</protein>
<evidence type="ECO:0000259" key="7">
    <source>
        <dbReference type="PROSITE" id="PS50979"/>
    </source>
</evidence>
<evidence type="ECO:0000256" key="3">
    <source>
        <dbReference type="ARBA" id="ARBA00022840"/>
    </source>
</evidence>
<keyword evidence="4" id="KW-0092">Biotin</keyword>
<feature type="domain" description="Biotin carboxylation" evidence="7">
    <location>
        <begin position="2"/>
        <end position="190"/>
    </location>
</feature>
<evidence type="ECO:0000256" key="4">
    <source>
        <dbReference type="ARBA" id="ARBA00023267"/>
    </source>
</evidence>
<dbReference type="RefSeq" id="WP_380204645.1">
    <property type="nucleotide sequence ID" value="NZ_JBHTEK010000001.1"/>
</dbReference>
<dbReference type="Gene3D" id="3.30.470.20">
    <property type="entry name" value="ATP-grasp fold, B domain"/>
    <property type="match status" value="1"/>
</dbReference>
<keyword evidence="1" id="KW-0436">Ligase</keyword>
<keyword evidence="3 5" id="KW-0067">ATP-binding</keyword>
<dbReference type="PANTHER" id="PTHR18866">
    <property type="entry name" value="CARBOXYLASE:PYRUVATE/ACETYL-COA/PROPIONYL-COA CARBOXYLASE"/>
    <property type="match status" value="1"/>
</dbReference>
<proteinExistence type="predicted"/>
<evidence type="ECO:0000256" key="1">
    <source>
        <dbReference type="ARBA" id="ARBA00022598"/>
    </source>
</evidence>
<dbReference type="InterPro" id="IPR005481">
    <property type="entry name" value="BC-like_N"/>
</dbReference>
<dbReference type="Pfam" id="PF02786">
    <property type="entry name" value="CPSase_L_D2"/>
    <property type="match status" value="1"/>
</dbReference>
<dbReference type="SUPFAM" id="SSF52440">
    <property type="entry name" value="PreATP-grasp domain"/>
    <property type="match status" value="1"/>
</dbReference>
<dbReference type="PROSITE" id="PS00866">
    <property type="entry name" value="CPSASE_1"/>
    <property type="match status" value="1"/>
</dbReference>
<evidence type="ECO:0000313" key="9">
    <source>
        <dbReference type="Proteomes" id="UP001596513"/>
    </source>
</evidence>
<accession>A0ABW2U9H9</accession>
<dbReference type="EMBL" id="JBHTEK010000001">
    <property type="protein sequence ID" value="MFC7669126.1"/>
    <property type="molecule type" value="Genomic_DNA"/>
</dbReference>
<evidence type="ECO:0000256" key="5">
    <source>
        <dbReference type="PROSITE-ProRule" id="PRU00409"/>
    </source>
</evidence>
<dbReference type="Proteomes" id="UP001596513">
    <property type="component" value="Unassembled WGS sequence"/>
</dbReference>
<dbReference type="PROSITE" id="PS50975">
    <property type="entry name" value="ATP_GRASP"/>
    <property type="match status" value="1"/>
</dbReference>
<dbReference type="InterPro" id="IPR050856">
    <property type="entry name" value="Biotin_carboxylase_complex"/>
</dbReference>
<dbReference type="SUPFAM" id="SSF56059">
    <property type="entry name" value="Glutathione synthetase ATP-binding domain-like"/>
    <property type="match status" value="1"/>
</dbReference>
<keyword evidence="2 5" id="KW-0547">Nucleotide-binding</keyword>
<evidence type="ECO:0000259" key="6">
    <source>
        <dbReference type="PROSITE" id="PS50975"/>
    </source>
</evidence>
<dbReference type="InterPro" id="IPR005479">
    <property type="entry name" value="CPAse_ATP-bd"/>
</dbReference>
<dbReference type="InterPro" id="IPR011764">
    <property type="entry name" value="Biotin_carboxylation_dom"/>
</dbReference>
<dbReference type="PANTHER" id="PTHR18866:SF33">
    <property type="entry name" value="METHYLCROTONOYL-COA CARBOXYLASE SUBUNIT ALPHA, MITOCHONDRIAL-RELATED"/>
    <property type="match status" value="1"/>
</dbReference>
<organism evidence="8 9">
    <name type="scientific">Hymenobacter humi</name>
    <dbReference type="NCBI Taxonomy" id="1411620"/>
    <lineage>
        <taxon>Bacteria</taxon>
        <taxon>Pseudomonadati</taxon>
        <taxon>Bacteroidota</taxon>
        <taxon>Cytophagia</taxon>
        <taxon>Cytophagales</taxon>
        <taxon>Hymenobacteraceae</taxon>
        <taxon>Hymenobacter</taxon>
    </lineage>
</organism>
<feature type="domain" description="ATP-grasp" evidence="6">
    <location>
        <begin position="122"/>
        <end position="178"/>
    </location>
</feature>
<dbReference type="Pfam" id="PF00289">
    <property type="entry name" value="Biotin_carb_N"/>
    <property type="match status" value="1"/>
</dbReference>
<gene>
    <name evidence="8" type="ORF">ACFQT0_18550</name>
</gene>
<comment type="caution">
    <text evidence="8">The sequence shown here is derived from an EMBL/GenBank/DDBJ whole genome shotgun (WGS) entry which is preliminary data.</text>
</comment>
<evidence type="ECO:0000256" key="2">
    <source>
        <dbReference type="ARBA" id="ARBA00022741"/>
    </source>
</evidence>
<dbReference type="InterPro" id="IPR016185">
    <property type="entry name" value="PreATP-grasp_dom_sf"/>
</dbReference>
<sequence>MNITKLLVANRGEIAIRVMRAATELNIPTVAVYTYEDRYSLHRYKADEAYQIGRDDEPLKPYLDIEGLLRVAKENGANAIHPGYGFLSENATLSRRCAEEGIVFVGPRPEVMEALGDKVRAKEVAQRCQVPQIESSEADLVDFETAKTEANRIGYPVMLKAASGGGGRGMRIIRDDEELEKGFLRPATRP</sequence>
<keyword evidence="9" id="KW-1185">Reference proteome</keyword>
<reference evidence="9" key="1">
    <citation type="journal article" date="2019" name="Int. J. Syst. Evol. Microbiol.">
        <title>The Global Catalogue of Microorganisms (GCM) 10K type strain sequencing project: providing services to taxonomists for standard genome sequencing and annotation.</title>
        <authorList>
            <consortium name="The Broad Institute Genomics Platform"/>
            <consortium name="The Broad Institute Genome Sequencing Center for Infectious Disease"/>
            <person name="Wu L."/>
            <person name="Ma J."/>
        </authorList>
    </citation>
    <scope>NUCLEOTIDE SEQUENCE [LARGE SCALE GENOMIC DNA]</scope>
    <source>
        <strain evidence="9">JCM 19635</strain>
    </source>
</reference>
<name>A0ABW2U9H9_9BACT</name>